<dbReference type="Pfam" id="PF00108">
    <property type="entry name" value="Thiolase_N"/>
    <property type="match status" value="1"/>
</dbReference>
<dbReference type="InterPro" id="IPR016039">
    <property type="entry name" value="Thiolase-like"/>
</dbReference>
<evidence type="ECO:0000259" key="2">
    <source>
        <dbReference type="Pfam" id="PF22691"/>
    </source>
</evidence>
<dbReference type="InterPro" id="IPR002155">
    <property type="entry name" value="Thiolase"/>
</dbReference>
<sequence>MSTSDAGVQPVYVVGSGMTAFGKFPDLALGDLGRMAGAEALRDAGVRPAQIGVIACGTARSGSLQSRESGVGQLIGWELGIEGAPAYNEKAYCASGALAFSVAHMALASGTHDVALVVGVERMSTRDGKGRPITSDGMVLEGEQGFSPPAYYAMAARRHMEVYGTTRSQIAKVAVKNRRAAADNPKAQYRAPITEADVVGAKPVAGPLTLLDCCPTGDGGAALVLVNARGAERLGLDPAIRVGGSAIGSGYFGDQTRSLTSFRLDRETARRAYEQAGVGPADIDVAEVHDSFSVAEIIHYEDLGFCGPGEGGGLVESGATALGGRIPVNTGGGLLNRGHPLGATGVAQLVELSDQLRGRSGARQVEGARRALAQISGGFHEGDFATSGVTILEGTPS</sequence>
<evidence type="ECO:0000313" key="3">
    <source>
        <dbReference type="EMBL" id="GAA1868880.1"/>
    </source>
</evidence>
<gene>
    <name evidence="3" type="ORF">GCM10009836_56780</name>
</gene>
<dbReference type="RefSeq" id="WP_344423721.1">
    <property type="nucleotide sequence ID" value="NZ_BAAAQK010000023.1"/>
</dbReference>
<dbReference type="Proteomes" id="UP001500449">
    <property type="component" value="Unassembled WGS sequence"/>
</dbReference>
<protein>
    <submittedName>
        <fullName evidence="3">Thiolase family protein</fullName>
    </submittedName>
</protein>
<proteinExistence type="predicted"/>
<comment type="caution">
    <text evidence="3">The sequence shown here is derived from an EMBL/GenBank/DDBJ whole genome shotgun (WGS) entry which is preliminary data.</text>
</comment>
<keyword evidence="4" id="KW-1185">Reference proteome</keyword>
<dbReference type="Pfam" id="PF22691">
    <property type="entry name" value="Thiolase_C_1"/>
    <property type="match status" value="1"/>
</dbReference>
<feature type="domain" description="Thiolase N-terminal" evidence="1">
    <location>
        <begin position="11"/>
        <end position="223"/>
    </location>
</feature>
<dbReference type="CDD" id="cd00829">
    <property type="entry name" value="SCP-x_thiolase"/>
    <property type="match status" value="1"/>
</dbReference>
<dbReference type="InterPro" id="IPR020616">
    <property type="entry name" value="Thiolase_N"/>
</dbReference>
<dbReference type="PIRSF" id="PIRSF000429">
    <property type="entry name" value="Ac-CoA_Ac_transf"/>
    <property type="match status" value="1"/>
</dbReference>
<dbReference type="SUPFAM" id="SSF53901">
    <property type="entry name" value="Thiolase-like"/>
    <property type="match status" value="2"/>
</dbReference>
<dbReference type="Gene3D" id="3.40.47.10">
    <property type="match status" value="1"/>
</dbReference>
<dbReference type="PANTHER" id="PTHR42870">
    <property type="entry name" value="ACETYL-COA C-ACETYLTRANSFERASE"/>
    <property type="match status" value="1"/>
</dbReference>
<dbReference type="EMBL" id="BAAAQK010000023">
    <property type="protein sequence ID" value="GAA1868880.1"/>
    <property type="molecule type" value="Genomic_DNA"/>
</dbReference>
<organism evidence="3 4">
    <name type="scientific">Pseudonocardia ailaonensis</name>
    <dbReference type="NCBI Taxonomy" id="367279"/>
    <lineage>
        <taxon>Bacteria</taxon>
        <taxon>Bacillati</taxon>
        <taxon>Actinomycetota</taxon>
        <taxon>Actinomycetes</taxon>
        <taxon>Pseudonocardiales</taxon>
        <taxon>Pseudonocardiaceae</taxon>
        <taxon>Pseudonocardia</taxon>
    </lineage>
</organism>
<evidence type="ECO:0000313" key="4">
    <source>
        <dbReference type="Proteomes" id="UP001500449"/>
    </source>
</evidence>
<accession>A0ABN2NLB2</accession>
<dbReference type="InterPro" id="IPR055140">
    <property type="entry name" value="Thiolase_C_2"/>
</dbReference>
<name>A0ABN2NLB2_9PSEU</name>
<dbReference type="PANTHER" id="PTHR42870:SF1">
    <property type="entry name" value="NON-SPECIFIC LIPID-TRANSFER PROTEIN-LIKE 2"/>
    <property type="match status" value="1"/>
</dbReference>
<feature type="domain" description="Thiolase C-terminal" evidence="2">
    <location>
        <begin position="255"/>
        <end position="381"/>
    </location>
</feature>
<reference evidence="3 4" key="1">
    <citation type="journal article" date="2019" name="Int. J. Syst. Evol. Microbiol.">
        <title>The Global Catalogue of Microorganisms (GCM) 10K type strain sequencing project: providing services to taxonomists for standard genome sequencing and annotation.</title>
        <authorList>
            <consortium name="The Broad Institute Genomics Platform"/>
            <consortium name="The Broad Institute Genome Sequencing Center for Infectious Disease"/>
            <person name="Wu L."/>
            <person name="Ma J."/>
        </authorList>
    </citation>
    <scope>NUCLEOTIDE SEQUENCE [LARGE SCALE GENOMIC DNA]</scope>
    <source>
        <strain evidence="3 4">JCM 16009</strain>
    </source>
</reference>
<evidence type="ECO:0000259" key="1">
    <source>
        <dbReference type="Pfam" id="PF00108"/>
    </source>
</evidence>